<dbReference type="SMART" id="SM00830">
    <property type="entry name" value="CM_2"/>
    <property type="match status" value="1"/>
</dbReference>
<dbReference type="EMBL" id="FWXR01000003">
    <property type="protein sequence ID" value="SMC53307.1"/>
    <property type="molecule type" value="Genomic_DNA"/>
</dbReference>
<dbReference type="SUPFAM" id="SSF48600">
    <property type="entry name" value="Chorismate mutase II"/>
    <property type="match status" value="1"/>
</dbReference>
<dbReference type="InterPro" id="IPR036979">
    <property type="entry name" value="CM_dom_sf"/>
</dbReference>
<protein>
    <recommendedName>
        <fullName evidence="1">chorismate mutase</fullName>
        <ecNumber evidence="1">5.4.99.5</ecNumber>
    </recommendedName>
</protein>
<feature type="domain" description="Chorismate mutase" evidence="3">
    <location>
        <begin position="4"/>
        <end position="95"/>
    </location>
</feature>
<gene>
    <name evidence="4" type="ORF">SAMN06297251_103207</name>
</gene>
<dbReference type="GO" id="GO:0009697">
    <property type="term" value="P:salicylic acid biosynthetic process"/>
    <property type="evidence" value="ECO:0007669"/>
    <property type="project" value="InterPro"/>
</dbReference>
<dbReference type="GO" id="GO:0046417">
    <property type="term" value="P:chorismate metabolic process"/>
    <property type="evidence" value="ECO:0007669"/>
    <property type="project" value="InterPro"/>
</dbReference>
<dbReference type="Pfam" id="PF01817">
    <property type="entry name" value="CM_2"/>
    <property type="match status" value="1"/>
</dbReference>
<dbReference type="InterPro" id="IPR002701">
    <property type="entry name" value="CM_II_prokaryot"/>
</dbReference>
<dbReference type="RefSeq" id="WP_244556805.1">
    <property type="nucleotide sequence ID" value="NZ_FWXR01000003.1"/>
</dbReference>
<evidence type="ECO:0000313" key="4">
    <source>
        <dbReference type="EMBL" id="SMC53307.1"/>
    </source>
</evidence>
<dbReference type="InterPro" id="IPR036263">
    <property type="entry name" value="Chorismate_II_sf"/>
</dbReference>
<sequence>MKPAEACQSMEELRREIDRVDGELFDLFAERMSYIRRAPALKAPSGIPADVPARVDEVVQNARAHAERRGLDPNLFETIWRALIAHAISVEEDALGPSEQREGERSSD</sequence>
<evidence type="ECO:0000259" key="3">
    <source>
        <dbReference type="PROSITE" id="PS51168"/>
    </source>
</evidence>
<dbReference type="STRING" id="937218.SAMN06297251_103207"/>
<dbReference type="EC" id="5.4.99.5" evidence="1"/>
<dbReference type="GO" id="GO:0016835">
    <property type="term" value="F:carbon-oxygen lyase activity"/>
    <property type="evidence" value="ECO:0007669"/>
    <property type="project" value="InterPro"/>
</dbReference>
<keyword evidence="2" id="KW-0413">Isomerase</keyword>
<evidence type="ECO:0000256" key="2">
    <source>
        <dbReference type="ARBA" id="ARBA00023235"/>
    </source>
</evidence>
<dbReference type="Proteomes" id="UP000192656">
    <property type="component" value="Unassembled WGS sequence"/>
</dbReference>
<dbReference type="Gene3D" id="1.20.59.10">
    <property type="entry name" value="Chorismate mutase"/>
    <property type="match status" value="1"/>
</dbReference>
<reference evidence="4 5" key="1">
    <citation type="submission" date="2017-04" db="EMBL/GenBank/DDBJ databases">
        <authorList>
            <person name="Afonso C.L."/>
            <person name="Miller P.J."/>
            <person name="Scott M.A."/>
            <person name="Spackman E."/>
            <person name="Goraichik I."/>
            <person name="Dimitrov K.M."/>
            <person name="Suarez D.L."/>
            <person name="Swayne D.E."/>
        </authorList>
    </citation>
    <scope>NUCLEOTIDE SEQUENCE [LARGE SCALE GENOMIC DNA]</scope>
    <source>
        <strain evidence="4 5">CGMCC 1.10972</strain>
    </source>
</reference>
<dbReference type="InterPro" id="IPR051331">
    <property type="entry name" value="Chorismate_mutase-related"/>
</dbReference>
<name>A0A1W1ZY15_9HYPH</name>
<keyword evidence="5" id="KW-1185">Reference proteome</keyword>
<organism evidence="4 5">
    <name type="scientific">Fulvimarina manganoxydans</name>
    <dbReference type="NCBI Taxonomy" id="937218"/>
    <lineage>
        <taxon>Bacteria</taxon>
        <taxon>Pseudomonadati</taxon>
        <taxon>Pseudomonadota</taxon>
        <taxon>Alphaproteobacteria</taxon>
        <taxon>Hyphomicrobiales</taxon>
        <taxon>Aurantimonadaceae</taxon>
        <taxon>Fulvimarina</taxon>
    </lineage>
</organism>
<dbReference type="PANTHER" id="PTHR38041:SF1">
    <property type="entry name" value="CHORISMATE MUTASE"/>
    <property type="match status" value="1"/>
</dbReference>
<evidence type="ECO:0000313" key="5">
    <source>
        <dbReference type="Proteomes" id="UP000192656"/>
    </source>
</evidence>
<evidence type="ECO:0000256" key="1">
    <source>
        <dbReference type="ARBA" id="ARBA00012404"/>
    </source>
</evidence>
<dbReference type="InterPro" id="IPR008241">
    <property type="entry name" value="Isochorismate_pyruvate-lyase"/>
</dbReference>
<dbReference type="AlphaFoldDB" id="A0A1W1ZY15"/>
<proteinExistence type="predicted"/>
<dbReference type="PANTHER" id="PTHR38041">
    <property type="entry name" value="CHORISMATE MUTASE"/>
    <property type="match status" value="1"/>
</dbReference>
<dbReference type="GO" id="GO:0004106">
    <property type="term" value="F:chorismate mutase activity"/>
    <property type="evidence" value="ECO:0007669"/>
    <property type="project" value="UniProtKB-EC"/>
</dbReference>
<dbReference type="NCBIfam" id="TIGR01803">
    <property type="entry name" value="CM-like"/>
    <property type="match status" value="1"/>
</dbReference>
<accession>A0A1W1ZY15</accession>
<dbReference type="PROSITE" id="PS51168">
    <property type="entry name" value="CHORISMATE_MUT_2"/>
    <property type="match status" value="1"/>
</dbReference>